<feature type="region of interest" description="Disordered" evidence="1">
    <location>
        <begin position="1"/>
        <end position="28"/>
    </location>
</feature>
<name>A0AAD6YZ82_9AGAR</name>
<sequence length="441" mass="47914">MNAEDRSARSSLRPTRPPLTGHPSNDDQILTLCVRQTAARLHSSRVSSNRNLRSVLTPRFHQTLAAPQRRHRLRGLGLRHAPLAAAPMRLGLVPQSKETSKQIPPPPRLQPSRLARRGHIFVTLQVGDSYCDHRAVQQRALQKTRPNADHAPLASTHHCTARLSQLCCDLRAQGTDPYHTTMSISGRCRRLQDVLAIVVARRSATMTSDACQRDADKDWIRTVRRPSTLHPGLVLILVLDLDSESLLGSTVVGGAESIALWEMGTTRVVRGFSSSHCLRDTPPRPTPVHTGPQRERTMCGRRSLATDPNFFVFAKPRGSLSGSCIVPYVELAAARERPASLLPSPLLDDARMGALRLAGFVRSCPEAPPATRLPLPPVDKVGRAGRVSCAAEACGSPYTLSCTAAVARRARRAASEKDLPGGVRGAAGRQASRSGEAMWKG</sequence>
<keyword evidence="3" id="KW-1185">Reference proteome</keyword>
<evidence type="ECO:0000313" key="2">
    <source>
        <dbReference type="EMBL" id="KAJ7301958.1"/>
    </source>
</evidence>
<gene>
    <name evidence="2" type="ORF">DFH08DRAFT_827063</name>
</gene>
<dbReference type="AlphaFoldDB" id="A0AAD6YZ82"/>
<reference evidence="2" key="1">
    <citation type="submission" date="2023-03" db="EMBL/GenBank/DDBJ databases">
        <title>Massive genome expansion in bonnet fungi (Mycena s.s.) driven by repeated elements and novel gene families across ecological guilds.</title>
        <authorList>
            <consortium name="Lawrence Berkeley National Laboratory"/>
            <person name="Harder C.B."/>
            <person name="Miyauchi S."/>
            <person name="Viragh M."/>
            <person name="Kuo A."/>
            <person name="Thoen E."/>
            <person name="Andreopoulos B."/>
            <person name="Lu D."/>
            <person name="Skrede I."/>
            <person name="Drula E."/>
            <person name="Henrissat B."/>
            <person name="Morin E."/>
            <person name="Kohler A."/>
            <person name="Barry K."/>
            <person name="LaButti K."/>
            <person name="Morin E."/>
            <person name="Salamov A."/>
            <person name="Lipzen A."/>
            <person name="Mereny Z."/>
            <person name="Hegedus B."/>
            <person name="Baldrian P."/>
            <person name="Stursova M."/>
            <person name="Weitz H."/>
            <person name="Taylor A."/>
            <person name="Grigoriev I.V."/>
            <person name="Nagy L.G."/>
            <person name="Martin F."/>
            <person name="Kauserud H."/>
        </authorList>
    </citation>
    <scope>NUCLEOTIDE SEQUENCE</scope>
    <source>
        <strain evidence="2">CBHHK002</strain>
    </source>
</reference>
<feature type="region of interest" description="Disordered" evidence="1">
    <location>
        <begin position="276"/>
        <end position="298"/>
    </location>
</feature>
<organism evidence="2 3">
    <name type="scientific">Mycena albidolilacea</name>
    <dbReference type="NCBI Taxonomy" id="1033008"/>
    <lineage>
        <taxon>Eukaryota</taxon>
        <taxon>Fungi</taxon>
        <taxon>Dikarya</taxon>
        <taxon>Basidiomycota</taxon>
        <taxon>Agaricomycotina</taxon>
        <taxon>Agaricomycetes</taxon>
        <taxon>Agaricomycetidae</taxon>
        <taxon>Agaricales</taxon>
        <taxon>Marasmiineae</taxon>
        <taxon>Mycenaceae</taxon>
        <taxon>Mycena</taxon>
    </lineage>
</organism>
<dbReference type="EMBL" id="JARIHO010000123">
    <property type="protein sequence ID" value="KAJ7301958.1"/>
    <property type="molecule type" value="Genomic_DNA"/>
</dbReference>
<feature type="region of interest" description="Disordered" evidence="1">
    <location>
        <begin position="413"/>
        <end position="441"/>
    </location>
</feature>
<evidence type="ECO:0000256" key="1">
    <source>
        <dbReference type="SAM" id="MobiDB-lite"/>
    </source>
</evidence>
<proteinExistence type="predicted"/>
<protein>
    <submittedName>
        <fullName evidence="2">Uncharacterized protein</fullName>
    </submittedName>
</protein>
<dbReference type="Proteomes" id="UP001218218">
    <property type="component" value="Unassembled WGS sequence"/>
</dbReference>
<comment type="caution">
    <text evidence="2">The sequence shown here is derived from an EMBL/GenBank/DDBJ whole genome shotgun (WGS) entry which is preliminary data.</text>
</comment>
<evidence type="ECO:0000313" key="3">
    <source>
        <dbReference type="Proteomes" id="UP001218218"/>
    </source>
</evidence>
<accession>A0AAD6YZ82</accession>